<evidence type="ECO:0000313" key="4">
    <source>
        <dbReference type="Proteomes" id="UP000199643"/>
    </source>
</evidence>
<evidence type="ECO:0000313" key="3">
    <source>
        <dbReference type="EMBL" id="SDG74250.1"/>
    </source>
</evidence>
<dbReference type="InterPro" id="IPR010905">
    <property type="entry name" value="Glyco_hydro_88"/>
</dbReference>
<sequence>MCRKSIALFLLLITSKFLFAQHNLLKDFPEGFGPEEVGKRLAYRFPDRKHMLHAGKWISYPETFNWTGALRYARLTKDTKLLSLLEERFEKLTSQEKQLLPVMNHVDLNMFGSLPLELYLITKDKRYFDLGIPYADTQWTLPQNADQKQKEWADKGFSWQTRLWIDDMYMITIVQAQAYKATGNRKYIDRAAREMVLYLDELQRPNGLFYHAPDVPFYWGRGNGWMAAGMTELLRLLPKDNKDRPRILKGYKTMMKSLKDYQRPGGMWNQLIDEPDCWAETSGSAMFTYALISGVKQGWLDKQEYAAVARKAWLALVPYINEKGDVTEVCVGTNKKNDKQYYYDRPRSIGDMHGQSPYLWCTFALLEK</sequence>
<keyword evidence="2" id="KW-0732">Signal</keyword>
<dbReference type="OrthoDB" id="9807186at2"/>
<dbReference type="Gene3D" id="1.50.10.10">
    <property type="match status" value="1"/>
</dbReference>
<dbReference type="Proteomes" id="UP000199643">
    <property type="component" value="Unassembled WGS sequence"/>
</dbReference>
<protein>
    <submittedName>
        <fullName evidence="3">Rhamnogalacturonyl hydrolase YesR</fullName>
    </submittedName>
</protein>
<dbReference type="STRING" id="405671.SAMN05421827_110102"/>
<dbReference type="GO" id="GO:0016787">
    <property type="term" value="F:hydrolase activity"/>
    <property type="evidence" value="ECO:0007669"/>
    <property type="project" value="UniProtKB-KW"/>
</dbReference>
<dbReference type="SUPFAM" id="SSF48208">
    <property type="entry name" value="Six-hairpin glycosidases"/>
    <property type="match status" value="1"/>
</dbReference>
<dbReference type="RefSeq" id="WP_090500911.1">
    <property type="nucleotide sequence ID" value="NZ_FNCH01000010.1"/>
</dbReference>
<dbReference type="Pfam" id="PF07470">
    <property type="entry name" value="Glyco_hydro_88"/>
    <property type="match status" value="1"/>
</dbReference>
<name>A0A1G7WSM5_9SPHI</name>
<dbReference type="EMBL" id="FNCH01000010">
    <property type="protein sequence ID" value="SDG74250.1"/>
    <property type="molecule type" value="Genomic_DNA"/>
</dbReference>
<dbReference type="InterPro" id="IPR052043">
    <property type="entry name" value="PolySaccharide_Degr_Enz"/>
</dbReference>
<organism evidence="3 4">
    <name type="scientific">Pedobacter terrae</name>
    <dbReference type="NCBI Taxonomy" id="405671"/>
    <lineage>
        <taxon>Bacteria</taxon>
        <taxon>Pseudomonadati</taxon>
        <taxon>Bacteroidota</taxon>
        <taxon>Sphingobacteriia</taxon>
        <taxon>Sphingobacteriales</taxon>
        <taxon>Sphingobacteriaceae</taxon>
        <taxon>Pedobacter</taxon>
    </lineage>
</organism>
<evidence type="ECO:0000256" key="2">
    <source>
        <dbReference type="SAM" id="SignalP"/>
    </source>
</evidence>
<dbReference type="AlphaFoldDB" id="A0A1G7WSM5"/>
<keyword evidence="4" id="KW-1185">Reference proteome</keyword>
<evidence type="ECO:0000256" key="1">
    <source>
        <dbReference type="ARBA" id="ARBA00022801"/>
    </source>
</evidence>
<dbReference type="PANTHER" id="PTHR33886:SF8">
    <property type="entry name" value="UNSATURATED RHAMNOGALACTURONAN HYDROLASE (EUROFUNG)"/>
    <property type="match status" value="1"/>
</dbReference>
<accession>A0A1G7WSM5</accession>
<dbReference type="InterPro" id="IPR008928">
    <property type="entry name" value="6-hairpin_glycosidase_sf"/>
</dbReference>
<feature type="chain" id="PRO_5011500846" evidence="2">
    <location>
        <begin position="21"/>
        <end position="368"/>
    </location>
</feature>
<gene>
    <name evidence="3" type="ORF">SAMN05421827_110102</name>
</gene>
<feature type="signal peptide" evidence="2">
    <location>
        <begin position="1"/>
        <end position="20"/>
    </location>
</feature>
<dbReference type="PANTHER" id="PTHR33886">
    <property type="entry name" value="UNSATURATED RHAMNOGALACTURONAN HYDROLASE (EUROFUNG)"/>
    <property type="match status" value="1"/>
</dbReference>
<dbReference type="InterPro" id="IPR012341">
    <property type="entry name" value="6hp_glycosidase-like_sf"/>
</dbReference>
<reference evidence="4" key="1">
    <citation type="submission" date="2016-10" db="EMBL/GenBank/DDBJ databases">
        <authorList>
            <person name="Varghese N."/>
            <person name="Submissions S."/>
        </authorList>
    </citation>
    <scope>NUCLEOTIDE SEQUENCE [LARGE SCALE GENOMIC DNA]</scope>
    <source>
        <strain evidence="4">DSM 17933</strain>
    </source>
</reference>
<keyword evidence="1 3" id="KW-0378">Hydrolase</keyword>
<proteinExistence type="predicted"/>
<dbReference type="GO" id="GO:0005975">
    <property type="term" value="P:carbohydrate metabolic process"/>
    <property type="evidence" value="ECO:0007669"/>
    <property type="project" value="InterPro"/>
</dbReference>